<comment type="function">
    <text evidence="7">Iron-storage protein.</text>
</comment>
<keyword evidence="4" id="KW-0560">Oxidoreductase</keyword>
<name>I3Y9V7_THIV6</name>
<dbReference type="PANTHER" id="PTHR11431">
    <property type="entry name" value="FERRITIN"/>
    <property type="match status" value="1"/>
</dbReference>
<dbReference type="InterPro" id="IPR009040">
    <property type="entry name" value="Ferritin-like_diiron"/>
</dbReference>
<protein>
    <recommendedName>
        <fullName evidence="7">Ferritin</fullName>
        <ecNumber evidence="7">1.16.3.2</ecNumber>
    </recommendedName>
</protein>
<dbReference type="InterPro" id="IPR009078">
    <property type="entry name" value="Ferritin-like_SF"/>
</dbReference>
<dbReference type="HOGENOM" id="CLU_065681_1_2_6"/>
<dbReference type="AlphaFoldDB" id="I3Y9V7"/>
<evidence type="ECO:0000256" key="5">
    <source>
        <dbReference type="ARBA" id="ARBA00023004"/>
    </source>
</evidence>
<keyword evidence="10" id="KW-1185">Reference proteome</keyword>
<dbReference type="eggNOG" id="COG1528">
    <property type="taxonomic scope" value="Bacteria"/>
</dbReference>
<feature type="binding site" evidence="6">
    <location>
        <position position="17"/>
    </location>
    <ligand>
        <name>Fe cation</name>
        <dbReference type="ChEBI" id="CHEBI:24875"/>
        <label>1</label>
    </ligand>
</feature>
<keyword evidence="2 7" id="KW-0409">Iron storage</keyword>
<keyword evidence="3 6" id="KW-0479">Metal-binding</keyword>
<organism evidence="9 10">
    <name type="scientific">Thiocystis violascens (strain ATCC 17096 / DSM 198 / 6111)</name>
    <name type="common">Chromatium violascens</name>
    <dbReference type="NCBI Taxonomy" id="765911"/>
    <lineage>
        <taxon>Bacteria</taxon>
        <taxon>Pseudomonadati</taxon>
        <taxon>Pseudomonadota</taxon>
        <taxon>Gammaproteobacteria</taxon>
        <taxon>Chromatiales</taxon>
        <taxon>Chromatiaceae</taxon>
        <taxon>Thiocystis</taxon>
    </lineage>
</organism>
<evidence type="ECO:0000313" key="10">
    <source>
        <dbReference type="Proteomes" id="UP000006062"/>
    </source>
</evidence>
<dbReference type="InterPro" id="IPR008331">
    <property type="entry name" value="Ferritin_DPS_dom"/>
</dbReference>
<dbReference type="GO" id="GO:0006879">
    <property type="term" value="P:intracellular iron ion homeostasis"/>
    <property type="evidence" value="ECO:0007669"/>
    <property type="project" value="UniProtKB-KW"/>
</dbReference>
<dbReference type="FunFam" id="1.20.1260.10:FF:000001">
    <property type="entry name" value="Non-heme ferritin"/>
    <property type="match status" value="1"/>
</dbReference>
<dbReference type="InterPro" id="IPR041719">
    <property type="entry name" value="Ferritin_prok"/>
</dbReference>
<keyword evidence="7" id="KW-0963">Cytoplasm</keyword>
<dbReference type="PANTHER" id="PTHR11431:SF127">
    <property type="entry name" value="BACTERIAL NON-HEME FERRITIN"/>
    <property type="match status" value="1"/>
</dbReference>
<gene>
    <name evidence="9" type="ordered locus">Thivi_1803</name>
</gene>
<dbReference type="STRING" id="765911.Thivi_1803"/>
<dbReference type="Gene3D" id="1.20.1260.10">
    <property type="match status" value="1"/>
</dbReference>
<evidence type="ECO:0000256" key="3">
    <source>
        <dbReference type="ARBA" id="ARBA00022723"/>
    </source>
</evidence>
<dbReference type="GO" id="GO:0042802">
    <property type="term" value="F:identical protein binding"/>
    <property type="evidence" value="ECO:0007669"/>
    <property type="project" value="UniProtKB-ARBA"/>
</dbReference>
<dbReference type="KEGG" id="tvi:Thivi_1803"/>
<dbReference type="PROSITE" id="PS50905">
    <property type="entry name" value="FERRITIN_LIKE"/>
    <property type="match status" value="1"/>
</dbReference>
<dbReference type="GO" id="GO:0004322">
    <property type="term" value="F:ferroxidase activity"/>
    <property type="evidence" value="ECO:0007669"/>
    <property type="project" value="TreeGrafter"/>
</dbReference>
<feature type="domain" description="Ferritin-like diiron" evidence="8">
    <location>
        <begin position="1"/>
        <end position="145"/>
    </location>
</feature>
<comment type="similarity">
    <text evidence="1 7">Belongs to the ferritin family. Prokaryotic subfamily.</text>
</comment>
<dbReference type="EMBL" id="CP003154">
    <property type="protein sequence ID" value="AFL73775.1"/>
    <property type="molecule type" value="Genomic_DNA"/>
</dbReference>
<evidence type="ECO:0000256" key="4">
    <source>
        <dbReference type="ARBA" id="ARBA00023002"/>
    </source>
</evidence>
<comment type="subcellular location">
    <subcellularLocation>
        <location evidence="7">Cytoplasm</location>
    </subcellularLocation>
</comment>
<accession>I3Y9V7</accession>
<evidence type="ECO:0000259" key="8">
    <source>
        <dbReference type="PROSITE" id="PS50905"/>
    </source>
</evidence>
<keyword evidence="5 6" id="KW-0408">Iron</keyword>
<evidence type="ECO:0000256" key="6">
    <source>
        <dbReference type="PIRSR" id="PIRSR601519-1"/>
    </source>
</evidence>
<dbReference type="Pfam" id="PF00210">
    <property type="entry name" value="Ferritin"/>
    <property type="match status" value="1"/>
</dbReference>
<evidence type="ECO:0000256" key="2">
    <source>
        <dbReference type="ARBA" id="ARBA00022434"/>
    </source>
</evidence>
<evidence type="ECO:0000256" key="1">
    <source>
        <dbReference type="ARBA" id="ARBA00006950"/>
    </source>
</evidence>
<proteinExistence type="inferred from homology"/>
<dbReference type="OrthoDB" id="9801481at2"/>
<dbReference type="Proteomes" id="UP000006062">
    <property type="component" value="Chromosome"/>
</dbReference>
<feature type="binding site" evidence="6">
    <location>
        <position position="127"/>
    </location>
    <ligand>
        <name>Fe cation</name>
        <dbReference type="ChEBI" id="CHEBI:24875"/>
        <label>1</label>
    </ligand>
</feature>
<reference evidence="9 10" key="1">
    <citation type="submission" date="2012-06" db="EMBL/GenBank/DDBJ databases">
        <title>Complete sequence of Thiocystis violascens DSM 198.</title>
        <authorList>
            <consortium name="US DOE Joint Genome Institute"/>
            <person name="Lucas S."/>
            <person name="Han J."/>
            <person name="Lapidus A."/>
            <person name="Cheng J.-F."/>
            <person name="Goodwin L."/>
            <person name="Pitluck S."/>
            <person name="Peters L."/>
            <person name="Ovchinnikova G."/>
            <person name="Teshima H."/>
            <person name="Detter J.C."/>
            <person name="Han C."/>
            <person name="Tapia R."/>
            <person name="Land M."/>
            <person name="Hauser L."/>
            <person name="Kyrpides N."/>
            <person name="Ivanova N."/>
            <person name="Pagani I."/>
            <person name="Vogl K."/>
            <person name="Liu Z."/>
            <person name="Frigaard N.-U."/>
            <person name="Bryant D."/>
            <person name="Woyke T."/>
        </authorList>
    </citation>
    <scope>NUCLEOTIDE SEQUENCE [LARGE SCALE GENOMIC DNA]</scope>
    <source>
        <strain evidence="10">ATCC 17096 / DSM 198 / 6111</strain>
    </source>
</reference>
<feature type="binding site" evidence="6">
    <location>
        <position position="53"/>
    </location>
    <ligand>
        <name>Fe cation</name>
        <dbReference type="ChEBI" id="CHEBI:24875"/>
        <label>1</label>
    </ligand>
</feature>
<sequence length="178" mass="19640">MISEEMATRINTQINREMYSAHFYLGLSAQAEGMNLKGVAAWFFAKYGEELTHALKMYRYLIDQDSPVRLGEVAAPATVETAVLKMFESTLAHEREVTAAINDIVDFALAQKDHATHIFFQWFVTEQIEEEATVKDILGRARLFGDQGQSLLMIDNELASLAKQMGSAAGTASTASAA</sequence>
<dbReference type="InterPro" id="IPR001519">
    <property type="entry name" value="Ferritin"/>
</dbReference>
<dbReference type="RefSeq" id="WP_014778235.1">
    <property type="nucleotide sequence ID" value="NC_018012.1"/>
</dbReference>
<dbReference type="SUPFAM" id="SSF47240">
    <property type="entry name" value="Ferritin-like"/>
    <property type="match status" value="1"/>
</dbReference>
<dbReference type="EC" id="1.16.3.2" evidence="7"/>
<evidence type="ECO:0000256" key="7">
    <source>
        <dbReference type="RuleBase" id="RU361145"/>
    </source>
</evidence>
<feature type="binding site" evidence="6">
    <location>
        <position position="94"/>
    </location>
    <ligand>
        <name>Fe cation</name>
        <dbReference type="ChEBI" id="CHEBI:24875"/>
        <label>1</label>
    </ligand>
</feature>
<feature type="binding site" evidence="6">
    <location>
        <position position="50"/>
    </location>
    <ligand>
        <name>Fe cation</name>
        <dbReference type="ChEBI" id="CHEBI:24875"/>
        <label>1</label>
    </ligand>
</feature>
<dbReference type="CDD" id="cd01055">
    <property type="entry name" value="Nonheme_Ferritin"/>
    <property type="match status" value="1"/>
</dbReference>
<dbReference type="GO" id="GO:0005829">
    <property type="term" value="C:cytosol"/>
    <property type="evidence" value="ECO:0007669"/>
    <property type="project" value="TreeGrafter"/>
</dbReference>
<dbReference type="GO" id="GO:0008198">
    <property type="term" value="F:ferrous iron binding"/>
    <property type="evidence" value="ECO:0007669"/>
    <property type="project" value="TreeGrafter"/>
</dbReference>
<dbReference type="GO" id="GO:0008199">
    <property type="term" value="F:ferric iron binding"/>
    <property type="evidence" value="ECO:0007669"/>
    <property type="project" value="InterPro"/>
</dbReference>
<evidence type="ECO:0000313" key="9">
    <source>
        <dbReference type="EMBL" id="AFL73775.1"/>
    </source>
</evidence>
<dbReference type="GO" id="GO:0006826">
    <property type="term" value="P:iron ion transport"/>
    <property type="evidence" value="ECO:0007669"/>
    <property type="project" value="InterPro"/>
</dbReference>
<dbReference type="InterPro" id="IPR012347">
    <property type="entry name" value="Ferritin-like"/>
</dbReference>
<comment type="catalytic activity">
    <reaction evidence="7">
        <text>4 Fe(2+) + O2 + 6 H2O = 4 iron(III) oxide-hydroxide + 12 H(+)</text>
        <dbReference type="Rhea" id="RHEA:11972"/>
        <dbReference type="ChEBI" id="CHEBI:15377"/>
        <dbReference type="ChEBI" id="CHEBI:15378"/>
        <dbReference type="ChEBI" id="CHEBI:15379"/>
        <dbReference type="ChEBI" id="CHEBI:29033"/>
        <dbReference type="ChEBI" id="CHEBI:78619"/>
        <dbReference type="EC" id="1.16.3.2"/>
    </reaction>
</comment>